<dbReference type="NCBIfam" id="TIGR01195">
    <property type="entry name" value="oadG_fam"/>
    <property type="match status" value="1"/>
</dbReference>
<keyword evidence="2" id="KW-1003">Cell membrane</keyword>
<name>A0A9D1ADU9_9FIRM</name>
<evidence type="ECO:0000256" key="6">
    <source>
        <dbReference type="SAM" id="MobiDB-lite"/>
    </source>
</evidence>
<comment type="caution">
    <text evidence="8">The sequence shown here is derived from an EMBL/GenBank/DDBJ whole genome shotgun (WGS) entry which is preliminary data.</text>
</comment>
<feature type="transmembrane region" description="Helical" evidence="7">
    <location>
        <begin position="119"/>
        <end position="141"/>
    </location>
</feature>
<organism evidence="8 9">
    <name type="scientific">Candidatus Choladousia intestinavium</name>
    <dbReference type="NCBI Taxonomy" id="2840727"/>
    <lineage>
        <taxon>Bacteria</taxon>
        <taxon>Bacillati</taxon>
        <taxon>Bacillota</taxon>
        <taxon>Clostridia</taxon>
        <taxon>Lachnospirales</taxon>
        <taxon>Lachnospiraceae</taxon>
        <taxon>Lachnospiraceae incertae sedis</taxon>
        <taxon>Candidatus Choladousia</taxon>
    </lineage>
</organism>
<evidence type="ECO:0000313" key="8">
    <source>
        <dbReference type="EMBL" id="HIR14718.1"/>
    </source>
</evidence>
<evidence type="ECO:0000256" key="5">
    <source>
        <dbReference type="ARBA" id="ARBA00023136"/>
    </source>
</evidence>
<gene>
    <name evidence="8" type="ORF">IAB31_12430</name>
</gene>
<keyword evidence="5 7" id="KW-0472">Membrane</keyword>
<dbReference type="AlphaFoldDB" id="A0A9D1ADU9"/>
<dbReference type="InterPro" id="IPR005899">
    <property type="entry name" value="Na_pump_deCOase"/>
</dbReference>
<dbReference type="GO" id="GO:0036376">
    <property type="term" value="P:sodium ion export across plasma membrane"/>
    <property type="evidence" value="ECO:0007669"/>
    <property type="project" value="InterPro"/>
</dbReference>
<dbReference type="Pfam" id="PF04277">
    <property type="entry name" value="OAD_gamma"/>
    <property type="match status" value="1"/>
</dbReference>
<keyword evidence="3 7" id="KW-0812">Transmembrane</keyword>
<dbReference type="GO" id="GO:0005886">
    <property type="term" value="C:plasma membrane"/>
    <property type="evidence" value="ECO:0007669"/>
    <property type="project" value="UniProtKB-SubCell"/>
</dbReference>
<sequence>MSEEEYYISIAESYLQTLSDMNDESLAAMQESDDAGSALVALNWSSMQGELGDFEEVTSVEVSTEGQNLILLAHAKYEEVEDTTDVEVTFTFTLQSTSMVLSNIEWEVEYPMSTLLQRAGLNTVMGLAVVFVALAFLTFVIGKLHLISDFVEGKEKKEEKPAPQIQTAPVQEAQETVPEEEELTDDLELVAVIAAAIAASENKSPEGFVVRSIRKANKRNWRNA</sequence>
<comment type="subcellular location">
    <subcellularLocation>
        <location evidence="1">Cell membrane</location>
    </subcellularLocation>
</comment>
<evidence type="ECO:0000256" key="3">
    <source>
        <dbReference type="ARBA" id="ARBA00022692"/>
    </source>
</evidence>
<evidence type="ECO:0000256" key="2">
    <source>
        <dbReference type="ARBA" id="ARBA00022475"/>
    </source>
</evidence>
<protein>
    <submittedName>
        <fullName evidence="8">OadG family protein</fullName>
    </submittedName>
</protein>
<evidence type="ECO:0000313" key="9">
    <source>
        <dbReference type="Proteomes" id="UP000886757"/>
    </source>
</evidence>
<reference evidence="8" key="2">
    <citation type="journal article" date="2021" name="PeerJ">
        <title>Extensive microbial diversity within the chicken gut microbiome revealed by metagenomics and culture.</title>
        <authorList>
            <person name="Gilroy R."/>
            <person name="Ravi A."/>
            <person name="Getino M."/>
            <person name="Pursley I."/>
            <person name="Horton D.L."/>
            <person name="Alikhan N.F."/>
            <person name="Baker D."/>
            <person name="Gharbi K."/>
            <person name="Hall N."/>
            <person name="Watson M."/>
            <person name="Adriaenssens E.M."/>
            <person name="Foster-Nyarko E."/>
            <person name="Jarju S."/>
            <person name="Secka A."/>
            <person name="Antonio M."/>
            <person name="Oren A."/>
            <person name="Chaudhuri R.R."/>
            <person name="La Ragione R."/>
            <person name="Hildebrand F."/>
            <person name="Pallen M.J."/>
        </authorList>
    </citation>
    <scope>NUCLEOTIDE SEQUENCE</scope>
    <source>
        <strain evidence="8">ChiSjej4B22-8148</strain>
    </source>
</reference>
<accession>A0A9D1ADU9</accession>
<reference evidence="8" key="1">
    <citation type="submission" date="2020-10" db="EMBL/GenBank/DDBJ databases">
        <authorList>
            <person name="Gilroy R."/>
        </authorList>
    </citation>
    <scope>NUCLEOTIDE SEQUENCE</scope>
    <source>
        <strain evidence="8">ChiSjej4B22-8148</strain>
    </source>
</reference>
<dbReference type="EMBL" id="DVGK01000142">
    <property type="protein sequence ID" value="HIR14718.1"/>
    <property type="molecule type" value="Genomic_DNA"/>
</dbReference>
<evidence type="ECO:0000256" key="1">
    <source>
        <dbReference type="ARBA" id="ARBA00004236"/>
    </source>
</evidence>
<dbReference type="Proteomes" id="UP000886757">
    <property type="component" value="Unassembled WGS sequence"/>
</dbReference>
<evidence type="ECO:0000256" key="7">
    <source>
        <dbReference type="SAM" id="Phobius"/>
    </source>
</evidence>
<dbReference type="GO" id="GO:0015081">
    <property type="term" value="F:sodium ion transmembrane transporter activity"/>
    <property type="evidence" value="ECO:0007669"/>
    <property type="project" value="InterPro"/>
</dbReference>
<proteinExistence type="predicted"/>
<keyword evidence="4 7" id="KW-1133">Transmembrane helix</keyword>
<evidence type="ECO:0000256" key="4">
    <source>
        <dbReference type="ARBA" id="ARBA00022989"/>
    </source>
</evidence>
<feature type="region of interest" description="Disordered" evidence="6">
    <location>
        <begin position="157"/>
        <end position="182"/>
    </location>
</feature>